<dbReference type="Proteomes" id="UP000030832">
    <property type="component" value="Unassembled WGS sequence"/>
</dbReference>
<keyword evidence="2" id="KW-1185">Reference proteome</keyword>
<sequence length="63" mass="7691">MKTMYEVRQLLKKHGSIVYTRDRSIDLALMEDELKELYEWKMIDRETFQQGLLILRNETRSLN</sequence>
<organism evidence="1 2">
    <name type="scientific">Halalkalibacter okhensis</name>
    <dbReference type="NCBI Taxonomy" id="333138"/>
    <lineage>
        <taxon>Bacteria</taxon>
        <taxon>Bacillati</taxon>
        <taxon>Bacillota</taxon>
        <taxon>Bacilli</taxon>
        <taxon>Bacillales</taxon>
        <taxon>Bacillaceae</taxon>
        <taxon>Halalkalibacter</taxon>
    </lineage>
</organism>
<dbReference type="SUPFAM" id="SSF158379">
    <property type="entry name" value="YqgQ-like"/>
    <property type="match status" value="1"/>
</dbReference>
<dbReference type="STRING" id="333138.LQ50_00555"/>
<evidence type="ECO:0000313" key="2">
    <source>
        <dbReference type="Proteomes" id="UP000030832"/>
    </source>
</evidence>
<name>A0A0B0IGW2_9BACI</name>
<dbReference type="InterPro" id="IPR023164">
    <property type="entry name" value="YqgQ-like_sf"/>
</dbReference>
<accession>A0A0B0IGW2</accession>
<dbReference type="Gene3D" id="1.10.287.760">
    <property type="entry name" value="YqgQ-like"/>
    <property type="match status" value="1"/>
</dbReference>
<proteinExistence type="predicted"/>
<dbReference type="Pfam" id="PF06014">
    <property type="entry name" value="YqgQ-like"/>
    <property type="match status" value="1"/>
</dbReference>
<comment type="caution">
    <text evidence="1">The sequence shown here is derived from an EMBL/GenBank/DDBJ whole genome shotgun (WGS) entry which is preliminary data.</text>
</comment>
<dbReference type="EMBL" id="JRJU01000001">
    <property type="protein sequence ID" value="KHF41823.1"/>
    <property type="molecule type" value="Genomic_DNA"/>
</dbReference>
<gene>
    <name evidence="1" type="ORF">LQ50_00555</name>
</gene>
<dbReference type="eggNOG" id="COG4483">
    <property type="taxonomic scope" value="Bacteria"/>
</dbReference>
<dbReference type="InterPro" id="IPR009256">
    <property type="entry name" value="YqgQ-like"/>
</dbReference>
<dbReference type="AlphaFoldDB" id="A0A0B0IGW2"/>
<evidence type="ECO:0008006" key="3">
    <source>
        <dbReference type="Google" id="ProtNLM"/>
    </source>
</evidence>
<protein>
    <recommendedName>
        <fullName evidence="3">Cytosolic protein</fullName>
    </recommendedName>
</protein>
<reference evidence="1 2" key="1">
    <citation type="submission" date="2014-09" db="EMBL/GenBank/DDBJ databases">
        <title>Genome sequencing and annotation of Bacillus Okhensis strain Kh10-101T.</title>
        <authorList>
            <person name="Prakash J.S."/>
        </authorList>
    </citation>
    <scope>NUCLEOTIDE SEQUENCE [LARGE SCALE GENOMIC DNA]</scope>
    <source>
        <strain evidence="2">Kh10-101T</strain>
    </source>
</reference>
<evidence type="ECO:0000313" key="1">
    <source>
        <dbReference type="EMBL" id="KHF41823.1"/>
    </source>
</evidence>
<dbReference type="OrthoDB" id="2361671at2"/>